<keyword evidence="4" id="KW-0949">S-adenosyl-L-methionine</keyword>
<feature type="domain" description="DNA methylase N-4/N-6" evidence="5">
    <location>
        <begin position="11"/>
        <end position="372"/>
    </location>
</feature>
<evidence type="ECO:0000259" key="5">
    <source>
        <dbReference type="Pfam" id="PF01555"/>
    </source>
</evidence>
<evidence type="ECO:0000256" key="1">
    <source>
        <dbReference type="ARBA" id="ARBA00006594"/>
    </source>
</evidence>
<dbReference type="SUPFAM" id="SSF53335">
    <property type="entry name" value="S-adenosyl-L-methionine-dependent methyltransferases"/>
    <property type="match status" value="1"/>
</dbReference>
<evidence type="ECO:0000256" key="2">
    <source>
        <dbReference type="ARBA" id="ARBA00022603"/>
    </source>
</evidence>
<dbReference type="PROSITE" id="PS00092">
    <property type="entry name" value="N6_MTASE"/>
    <property type="match status" value="1"/>
</dbReference>
<evidence type="ECO:0000256" key="3">
    <source>
        <dbReference type="ARBA" id="ARBA00022679"/>
    </source>
</evidence>
<dbReference type="PRINTS" id="PR00506">
    <property type="entry name" value="D21N6MTFRASE"/>
</dbReference>
<accession>A0A1V8PQI1</accession>
<keyword evidence="2 6" id="KW-0489">Methyltransferase</keyword>
<dbReference type="Pfam" id="PF01555">
    <property type="entry name" value="N6_N4_Mtase"/>
    <property type="match status" value="1"/>
</dbReference>
<organism evidence="6 7">
    <name type="scientific">Bifidobacterium catenulatum</name>
    <dbReference type="NCBI Taxonomy" id="1686"/>
    <lineage>
        <taxon>Bacteria</taxon>
        <taxon>Bacillati</taxon>
        <taxon>Actinomycetota</taxon>
        <taxon>Actinomycetes</taxon>
        <taxon>Bifidobacteriales</taxon>
        <taxon>Bifidobacteriaceae</taxon>
        <taxon>Bifidobacterium</taxon>
    </lineage>
</organism>
<keyword evidence="3" id="KW-0808">Transferase</keyword>
<dbReference type="InterPro" id="IPR002941">
    <property type="entry name" value="DNA_methylase_N4/N6"/>
</dbReference>
<dbReference type="Proteomes" id="UP000192666">
    <property type="component" value="Unassembled WGS sequence"/>
</dbReference>
<protein>
    <submittedName>
        <fullName evidence="6">DNA methylase</fullName>
    </submittedName>
</protein>
<sequence length="384" mass="41885">MLAGLPEGCADACVTDPPYEINFMNRAFDRTGIAFDPEFWRLVYRALKPGGHVLAFSASRTYHRMACAVEDAGFEIRDQIDWIYGSGMPHGLDAARLVDDRLGVERRVTGTYTTRGTGYRSGGGFGVSATNGGDAPREWDVTEATSDEAKRWDGWNTALKPAHEPIVLARKPLDGCLADNLKDHGCGALHVDACRVPFRGEDDRAKAVPGTVRVRDNKVYNRARPSPPYDADARFPPDVLLDPAAADVLDAQSGVTASRKGWPRASIKPGAGWGMTHTGSEYDDAGGASRFFPVFRYEAKAPSSERPQVDGVLHPTVKPVALMRWLVRLAVPRDGLVVEPFAGSGATLQACVMEGVRCEAAEMDADYIRLIRERMGRDMQTGLF</sequence>
<evidence type="ECO:0000256" key="4">
    <source>
        <dbReference type="ARBA" id="ARBA00022691"/>
    </source>
</evidence>
<gene>
    <name evidence="6" type="ORF">B5782_0932</name>
</gene>
<reference evidence="6 7" key="1">
    <citation type="submission" date="2017-03" db="EMBL/GenBank/DDBJ databases">
        <title>Maternal inheritance of bifidobacteria.</title>
        <authorList>
            <person name="Lugli G.A."/>
            <person name="Duranti S."/>
            <person name="Milani C."/>
            <person name="Mancabelli L."/>
        </authorList>
    </citation>
    <scope>NUCLEOTIDE SEQUENCE [LARGE SCALE GENOMIC DNA]</scope>
    <source>
        <strain evidence="6 7">1899B</strain>
    </source>
</reference>
<dbReference type="GO" id="GO:0008170">
    <property type="term" value="F:N-methyltransferase activity"/>
    <property type="evidence" value="ECO:0007669"/>
    <property type="project" value="InterPro"/>
</dbReference>
<name>A0A1V8PQI1_9BIFI</name>
<dbReference type="EMBL" id="NAQA01000003">
    <property type="protein sequence ID" value="OQM50985.1"/>
    <property type="molecule type" value="Genomic_DNA"/>
</dbReference>
<dbReference type="InterPro" id="IPR029063">
    <property type="entry name" value="SAM-dependent_MTases_sf"/>
</dbReference>
<dbReference type="GO" id="GO:0003677">
    <property type="term" value="F:DNA binding"/>
    <property type="evidence" value="ECO:0007669"/>
    <property type="project" value="InterPro"/>
</dbReference>
<comment type="similarity">
    <text evidence="1">Belongs to the N(4)/N(6)-methyltransferase family.</text>
</comment>
<comment type="caution">
    <text evidence="6">The sequence shown here is derived from an EMBL/GenBank/DDBJ whole genome shotgun (WGS) entry which is preliminary data.</text>
</comment>
<evidence type="ECO:0000313" key="7">
    <source>
        <dbReference type="Proteomes" id="UP000192666"/>
    </source>
</evidence>
<dbReference type="AlphaFoldDB" id="A0A1V8PQI1"/>
<dbReference type="InterPro" id="IPR002052">
    <property type="entry name" value="DNA_methylase_N6_adenine_CS"/>
</dbReference>
<dbReference type="Gene3D" id="3.40.50.150">
    <property type="entry name" value="Vaccinia Virus protein VP39"/>
    <property type="match status" value="2"/>
</dbReference>
<dbReference type="GO" id="GO:0032259">
    <property type="term" value="P:methylation"/>
    <property type="evidence" value="ECO:0007669"/>
    <property type="project" value="UniProtKB-KW"/>
</dbReference>
<proteinExistence type="inferred from homology"/>
<dbReference type="InterPro" id="IPR002295">
    <property type="entry name" value="N4/N6-MTase_EcoPI_Mod-like"/>
</dbReference>
<evidence type="ECO:0000313" key="6">
    <source>
        <dbReference type="EMBL" id="OQM50985.1"/>
    </source>
</evidence>